<evidence type="ECO:0000313" key="5">
    <source>
        <dbReference type="EMBL" id="GEU40992.1"/>
    </source>
</evidence>
<dbReference type="SUPFAM" id="SSF57756">
    <property type="entry name" value="Retrovirus zinc finger-like domains"/>
    <property type="match status" value="1"/>
</dbReference>
<evidence type="ECO:0000256" key="3">
    <source>
        <dbReference type="SAM" id="MobiDB-lite"/>
    </source>
</evidence>
<dbReference type="EMBL" id="BKCJ010001378">
    <property type="protein sequence ID" value="GEU40992.1"/>
    <property type="molecule type" value="Genomic_DNA"/>
</dbReference>
<dbReference type="GO" id="GO:0003676">
    <property type="term" value="F:nucleic acid binding"/>
    <property type="evidence" value="ECO:0007669"/>
    <property type="project" value="InterPro"/>
</dbReference>
<dbReference type="Gene3D" id="4.10.60.10">
    <property type="entry name" value="Zinc finger, CCHC-type"/>
    <property type="match status" value="1"/>
</dbReference>
<comment type="caution">
    <text evidence="5">The sequence shown here is derived from an EMBL/GenBank/DDBJ whole genome shotgun (WGS) entry which is preliminary data.</text>
</comment>
<sequence length="885" mass="99549">MFSFFSNQSNASQLDNEDLEQIDIDDLEEMDHKWQVEILTKRVKRFIKKIGRKLDLNGKETVGFDRTKVECYNCYRRGHFARECMAIRNQGNRSRDAPTRNAPVDISTTSALVVQDGIGGYDWSFQAEEELTNFSLMAYTSQGSSSSNSEVHTCSKECLKSYEALQKQYDQLCEVLNKSNLEIIRYQIGLKSFEARIAVHEKNKVVYEEDIAFLKYDVQVKDISIKEIKSQLENALKEKYDLKLKLEKFETSSKNLTKLINSQISVIDKTGLGYDGQINEIDLNNIHVNESEVLNNVFDSCENDGDDNQVNDRFKKGEGYHVVPSPYTGNYIPPKANLLFARLDSFVFKSKVSETITSVSKIKTNASKTSKDSLEKPKTIRSSAHLIEEWESDSDYENVFKPKQVKKTFTPSLEKIEFVNARNTTVENENKAKKPRKFSQSPRAAVLTKSGQVPVNAAKQSSHRATTSVSAVRRVNTAASRPNMNNALPTTYSYFKIHSPGNPQYALQDQGIFNSRCSIQMTMKKSYLSDYQEINGGFVAFRGNAKGGKITGKRREFSVARTLQQNCVAERKNKTLIEASRTMLTDSTFPTTFWAEAVNIACYVQNRVLVIKPHNKTPYELLLGKFDEKSNDGLFVGYSINSKAFRVFNTRSKFIEENLHINFLENKPNVARTGPNWMFNFDTLTMSMNYQLVFAGNQANGNASTKANINAGQARKKTVSGLQYVLLPLLTFDSQGPKRSEDEVPDNARKKSIEVPRKENGVQDSAKDGDKNDQELEFERFFGQGEVVKSNSTSRLNIVSSLVNAVSSSFTIVDPGKERAQRNEFESMFGQDKDANGNRMITPVSDAGSTYVNLGGSILVNAATLPNADIPTDPLMPDLEDIANL</sequence>
<organism evidence="5">
    <name type="scientific">Tanacetum cinerariifolium</name>
    <name type="common">Dalmatian daisy</name>
    <name type="synonym">Chrysanthemum cinerariifolium</name>
    <dbReference type="NCBI Taxonomy" id="118510"/>
    <lineage>
        <taxon>Eukaryota</taxon>
        <taxon>Viridiplantae</taxon>
        <taxon>Streptophyta</taxon>
        <taxon>Embryophyta</taxon>
        <taxon>Tracheophyta</taxon>
        <taxon>Spermatophyta</taxon>
        <taxon>Magnoliopsida</taxon>
        <taxon>eudicotyledons</taxon>
        <taxon>Gunneridae</taxon>
        <taxon>Pentapetalae</taxon>
        <taxon>asterids</taxon>
        <taxon>campanulids</taxon>
        <taxon>Asterales</taxon>
        <taxon>Asteraceae</taxon>
        <taxon>Asteroideae</taxon>
        <taxon>Anthemideae</taxon>
        <taxon>Anthemidinae</taxon>
        <taxon>Tanacetum</taxon>
    </lineage>
</organism>
<dbReference type="GO" id="GO:0008270">
    <property type="term" value="F:zinc ion binding"/>
    <property type="evidence" value="ECO:0007669"/>
    <property type="project" value="UniProtKB-KW"/>
</dbReference>
<keyword evidence="2" id="KW-0175">Coiled coil</keyword>
<dbReference type="InterPro" id="IPR001878">
    <property type="entry name" value="Znf_CCHC"/>
</dbReference>
<dbReference type="PROSITE" id="PS50158">
    <property type="entry name" value="ZF_CCHC"/>
    <property type="match status" value="1"/>
</dbReference>
<dbReference type="Pfam" id="PF25597">
    <property type="entry name" value="SH3_retrovirus"/>
    <property type="match status" value="1"/>
</dbReference>
<dbReference type="Gene3D" id="3.30.420.10">
    <property type="entry name" value="Ribonuclease H-like superfamily/Ribonuclease H"/>
    <property type="match status" value="1"/>
</dbReference>
<feature type="domain" description="CCHC-type" evidence="4">
    <location>
        <begin position="71"/>
        <end position="84"/>
    </location>
</feature>
<accession>A0A6L2JWP5</accession>
<feature type="coiled-coil region" evidence="2">
    <location>
        <begin position="162"/>
        <end position="252"/>
    </location>
</feature>
<evidence type="ECO:0000256" key="2">
    <source>
        <dbReference type="SAM" id="Coils"/>
    </source>
</evidence>
<feature type="region of interest" description="Disordered" evidence="3">
    <location>
        <begin position="736"/>
        <end position="771"/>
    </location>
</feature>
<feature type="compositionally biased region" description="Polar residues" evidence="3">
    <location>
        <begin position="449"/>
        <end position="465"/>
    </location>
</feature>
<dbReference type="InterPro" id="IPR036875">
    <property type="entry name" value="Znf_CCHC_sf"/>
</dbReference>
<dbReference type="PANTHER" id="PTHR42648">
    <property type="entry name" value="TRANSPOSASE, PUTATIVE-RELATED"/>
    <property type="match status" value="1"/>
</dbReference>
<keyword evidence="1" id="KW-0862">Zinc</keyword>
<proteinExistence type="predicted"/>
<feature type="region of interest" description="Disordered" evidence="3">
    <location>
        <begin position="427"/>
        <end position="465"/>
    </location>
</feature>
<evidence type="ECO:0000259" key="4">
    <source>
        <dbReference type="PROSITE" id="PS50158"/>
    </source>
</evidence>
<keyword evidence="1" id="KW-0479">Metal-binding</keyword>
<evidence type="ECO:0000256" key="1">
    <source>
        <dbReference type="PROSITE-ProRule" id="PRU00047"/>
    </source>
</evidence>
<dbReference type="PANTHER" id="PTHR42648:SF32">
    <property type="entry name" value="RIBONUCLEASE H-LIKE DOMAIN, GAG-PRE-INTEGRASE DOMAIN PROTEIN-RELATED"/>
    <property type="match status" value="1"/>
</dbReference>
<gene>
    <name evidence="5" type="ORF">Tci_012970</name>
</gene>
<reference evidence="5" key="1">
    <citation type="journal article" date="2019" name="Sci. Rep.">
        <title>Draft genome of Tanacetum cinerariifolium, the natural source of mosquito coil.</title>
        <authorList>
            <person name="Yamashiro T."/>
            <person name="Shiraishi A."/>
            <person name="Satake H."/>
            <person name="Nakayama K."/>
        </authorList>
    </citation>
    <scope>NUCLEOTIDE SEQUENCE</scope>
</reference>
<name>A0A6L2JWP5_TANCI</name>
<protein>
    <recommendedName>
        <fullName evidence="4">CCHC-type domain-containing protein</fullName>
    </recommendedName>
</protein>
<keyword evidence="1" id="KW-0863">Zinc-finger</keyword>
<dbReference type="AlphaFoldDB" id="A0A6L2JWP5"/>
<dbReference type="SUPFAM" id="SSF53098">
    <property type="entry name" value="Ribonuclease H-like"/>
    <property type="match status" value="1"/>
</dbReference>
<dbReference type="InterPro" id="IPR057670">
    <property type="entry name" value="SH3_retrovirus"/>
</dbReference>
<dbReference type="InterPro" id="IPR012337">
    <property type="entry name" value="RNaseH-like_sf"/>
</dbReference>
<dbReference type="InterPro" id="IPR039537">
    <property type="entry name" value="Retrotran_Ty1/copia-like"/>
</dbReference>
<dbReference type="InterPro" id="IPR036397">
    <property type="entry name" value="RNaseH_sf"/>
</dbReference>